<evidence type="ECO:0000313" key="2">
    <source>
        <dbReference type="EMBL" id="QDU81162.1"/>
    </source>
</evidence>
<feature type="region of interest" description="Disordered" evidence="1">
    <location>
        <begin position="125"/>
        <end position="213"/>
    </location>
</feature>
<dbReference type="EMBL" id="CP036281">
    <property type="protein sequence ID" value="QDU81162.1"/>
    <property type="molecule type" value="Genomic_DNA"/>
</dbReference>
<evidence type="ECO:0000256" key="1">
    <source>
        <dbReference type="SAM" id="MobiDB-lite"/>
    </source>
</evidence>
<gene>
    <name evidence="2" type="ORF">Pla110_28990</name>
</gene>
<protein>
    <submittedName>
        <fullName evidence="2">Uncharacterized protein</fullName>
    </submittedName>
</protein>
<evidence type="ECO:0000313" key="3">
    <source>
        <dbReference type="Proteomes" id="UP000317178"/>
    </source>
</evidence>
<sequence>MTSNVDQVQSEEQLITKAQSAISQCNWVVGECAAQWTQKYAKGRTDSDFAALIGLSPDQVYQRRRVWETFSETSESYENLKWSHFYVALNWEDSPECLQWAHENEATVVEMKAWRRALRGEDLTEEAEEFHHDSHSGDPSIAFVPDTLTPVQDPSNFGGSGEGGSEMAGASRSGSASETVQAVARETSDAGYAPFSPDAKKNPNESGADHPDRVVPMAEQADQLLKKMTSTIKRLSKSLSPEMIKAMEDQPQGDLEEFHDILTEFREKVASLI</sequence>
<keyword evidence="3" id="KW-1185">Reference proteome</keyword>
<dbReference type="RefSeq" id="WP_144996369.1">
    <property type="nucleotide sequence ID" value="NZ_CP036281.1"/>
</dbReference>
<dbReference type="AlphaFoldDB" id="A0A518CPL9"/>
<accession>A0A518CPL9</accession>
<organism evidence="2 3">
    <name type="scientific">Polystyrenella longa</name>
    <dbReference type="NCBI Taxonomy" id="2528007"/>
    <lineage>
        <taxon>Bacteria</taxon>
        <taxon>Pseudomonadati</taxon>
        <taxon>Planctomycetota</taxon>
        <taxon>Planctomycetia</taxon>
        <taxon>Planctomycetales</taxon>
        <taxon>Planctomycetaceae</taxon>
        <taxon>Polystyrenella</taxon>
    </lineage>
</organism>
<name>A0A518CPL9_9PLAN</name>
<reference evidence="2 3" key="1">
    <citation type="submission" date="2019-02" db="EMBL/GenBank/DDBJ databases">
        <title>Deep-cultivation of Planctomycetes and their phenomic and genomic characterization uncovers novel biology.</title>
        <authorList>
            <person name="Wiegand S."/>
            <person name="Jogler M."/>
            <person name="Boedeker C."/>
            <person name="Pinto D."/>
            <person name="Vollmers J."/>
            <person name="Rivas-Marin E."/>
            <person name="Kohn T."/>
            <person name="Peeters S.H."/>
            <person name="Heuer A."/>
            <person name="Rast P."/>
            <person name="Oberbeckmann S."/>
            <person name="Bunk B."/>
            <person name="Jeske O."/>
            <person name="Meyerdierks A."/>
            <person name="Storesund J.E."/>
            <person name="Kallscheuer N."/>
            <person name="Luecker S."/>
            <person name="Lage O.M."/>
            <person name="Pohl T."/>
            <person name="Merkel B.J."/>
            <person name="Hornburger P."/>
            <person name="Mueller R.-W."/>
            <person name="Bruemmer F."/>
            <person name="Labrenz M."/>
            <person name="Spormann A.M."/>
            <person name="Op den Camp H."/>
            <person name="Overmann J."/>
            <person name="Amann R."/>
            <person name="Jetten M.S.M."/>
            <person name="Mascher T."/>
            <person name="Medema M.H."/>
            <person name="Devos D.P."/>
            <person name="Kaster A.-K."/>
            <person name="Ovreas L."/>
            <person name="Rohde M."/>
            <person name="Galperin M.Y."/>
            <person name="Jogler C."/>
        </authorList>
    </citation>
    <scope>NUCLEOTIDE SEQUENCE [LARGE SCALE GENOMIC DNA]</scope>
    <source>
        <strain evidence="2 3">Pla110</strain>
    </source>
</reference>
<dbReference type="Proteomes" id="UP000317178">
    <property type="component" value="Chromosome"/>
</dbReference>
<dbReference type="KEGG" id="plon:Pla110_28990"/>
<proteinExistence type="predicted"/>
<dbReference type="OrthoDB" id="264328at2"/>
<feature type="compositionally biased region" description="Basic and acidic residues" evidence="1">
    <location>
        <begin position="198"/>
        <end position="213"/>
    </location>
</feature>
<feature type="compositionally biased region" description="Low complexity" evidence="1">
    <location>
        <begin position="167"/>
        <end position="178"/>
    </location>
</feature>